<dbReference type="SMR" id="A0A126Q421"/>
<dbReference type="AlphaFoldDB" id="A0A126Q421"/>
<dbReference type="OrthoDB" id="9553931at2"/>
<proteinExistence type="predicted"/>
<reference evidence="1 2" key="1">
    <citation type="submission" date="2015-12" db="EMBL/GenBank/DDBJ databases">
        <authorList>
            <person name="Shamseldin A."/>
            <person name="Moawad H."/>
            <person name="Abd El-Rahim W.M."/>
            <person name="Sadowsky M.J."/>
        </authorList>
    </citation>
    <scope>NUCLEOTIDE SEQUENCE [LARGE SCALE GENOMIC DNA]</scope>
    <source>
        <strain evidence="1 2">D7</strain>
    </source>
</reference>
<dbReference type="EMBL" id="CP014323">
    <property type="protein sequence ID" value="AMK00045.1"/>
    <property type="molecule type" value="Genomic_DNA"/>
</dbReference>
<organism evidence="1 2">
    <name type="scientific">Alteromonas macleodii</name>
    <name type="common">Pseudoalteromonas macleodii</name>
    <dbReference type="NCBI Taxonomy" id="28108"/>
    <lineage>
        <taxon>Bacteria</taxon>
        <taxon>Pseudomonadati</taxon>
        <taxon>Pseudomonadota</taxon>
        <taxon>Gammaproteobacteria</taxon>
        <taxon>Alteromonadales</taxon>
        <taxon>Alteromonadaceae</taxon>
        <taxon>Alteromonas/Salinimonas group</taxon>
        <taxon>Alteromonas</taxon>
    </lineage>
</organism>
<evidence type="ECO:0008006" key="3">
    <source>
        <dbReference type="Google" id="ProtNLM"/>
    </source>
</evidence>
<sequence>MNSSIYLFEFLSEQATEDVGMWKEMLEKRLDAIGFDYERIGNRLRIWDSRVAMKKTARSDVGYRDGVEIFKVSMPKQYERPVIGFNFSRLYFCDKESHPAYQSAKELFKNYEFPAVLRQLPLFALLDKLIIKINELEVLFRPLQDIDWKCVSPNVAIDASRESTNVYNLSEQQYASAILALVRKQHALHPISFEMVLIDAFTNNKQKSTEVASKTSQVLVNDWHCSISKKRISTKDDFEAWINSENGARVGFFALDTKKGERPPQAAIEWMRSMEEAKIPYSLFSAAPEVNPIYTRHGNAMHLLTKAGGFHFQVNALSIPDYQDHWFIGLDLGYGSQYKGKCVVVSLTDSNGVLKCFWRAVKNLDETLNQEILQEAITWIVGQADSFKPGLKFVVIRDGRCPHHETIDNYKKILPSGRSLFLEYTKTHNPVMIDGKVQPDPGTIAIPKYSAEAFLFTAKASQKNMLTATTRFRPKINDLGYSLEQIGEILTALCFSSKLSFQPSSLPAPIYWADGIASLSNINLQFAGWGHLPSITRDFR</sequence>
<dbReference type="InterPro" id="IPR036397">
    <property type="entry name" value="RNaseH_sf"/>
</dbReference>
<dbReference type="Gene3D" id="3.30.420.10">
    <property type="entry name" value="Ribonuclease H-like superfamily/Ribonuclease H"/>
    <property type="match status" value="1"/>
</dbReference>
<dbReference type="RefSeq" id="WP_061096135.1">
    <property type="nucleotide sequence ID" value="NZ_CP014323.1"/>
</dbReference>
<evidence type="ECO:0000313" key="1">
    <source>
        <dbReference type="EMBL" id="AMK00045.1"/>
    </source>
</evidence>
<gene>
    <name evidence="1" type="ORF">AVL55_18905</name>
</gene>
<dbReference type="SUPFAM" id="SSF53098">
    <property type="entry name" value="Ribonuclease H-like"/>
    <property type="match status" value="1"/>
</dbReference>
<protein>
    <recommendedName>
        <fullName evidence="3">Piwi domain-containing protein</fullName>
    </recommendedName>
</protein>
<accession>A0A126Q421</accession>
<dbReference type="GO" id="GO:0003676">
    <property type="term" value="F:nucleic acid binding"/>
    <property type="evidence" value="ECO:0007669"/>
    <property type="project" value="InterPro"/>
</dbReference>
<name>A0A126Q421_ALTMA</name>
<dbReference type="Proteomes" id="UP000063991">
    <property type="component" value="Chromosome"/>
</dbReference>
<dbReference type="InterPro" id="IPR012337">
    <property type="entry name" value="RNaseH-like_sf"/>
</dbReference>
<evidence type="ECO:0000313" key="2">
    <source>
        <dbReference type="Proteomes" id="UP000063991"/>
    </source>
</evidence>